<keyword evidence="3" id="KW-1185">Reference proteome</keyword>
<protein>
    <recommendedName>
        <fullName evidence="1">AB hydrolase-1 domain-containing protein</fullName>
    </recommendedName>
</protein>
<sequence length="131" mass="14044">MWQTLPADARIDVDVDGHKVVAYSYGTSNEVVFLLNGGPGLPCDYLRDAHFFLSEHGYRVVAFDQLGCGASDRPDDVSFWEIGRCVETVRRVLDLSEEPAAYDAALLGFLARHAGAATSDGPVTAVSGAVP</sequence>
<name>A0A5S9NQT6_9HYPH</name>
<evidence type="ECO:0000313" key="3">
    <source>
        <dbReference type="Proteomes" id="UP000433050"/>
    </source>
</evidence>
<proteinExistence type="predicted"/>
<dbReference type="EMBL" id="CACSAS010000001">
    <property type="protein sequence ID" value="CAA0092824.1"/>
    <property type="molecule type" value="Genomic_DNA"/>
</dbReference>
<dbReference type="Proteomes" id="UP000433050">
    <property type="component" value="Unassembled WGS sequence"/>
</dbReference>
<organism evidence="2 3">
    <name type="scientific">Starkeya nomas</name>
    <dbReference type="NCBI Taxonomy" id="2666134"/>
    <lineage>
        <taxon>Bacteria</taxon>
        <taxon>Pseudomonadati</taxon>
        <taxon>Pseudomonadota</taxon>
        <taxon>Alphaproteobacteria</taxon>
        <taxon>Hyphomicrobiales</taxon>
        <taxon>Xanthobacteraceae</taxon>
        <taxon>Starkeya</taxon>
    </lineage>
</organism>
<dbReference type="InterPro" id="IPR029058">
    <property type="entry name" value="AB_hydrolase_fold"/>
</dbReference>
<dbReference type="AlphaFoldDB" id="A0A5S9NQT6"/>
<gene>
    <name evidence="2" type="ORF">STARVERO_01524</name>
</gene>
<reference evidence="2 3" key="1">
    <citation type="submission" date="2019-12" db="EMBL/GenBank/DDBJ databases">
        <authorList>
            <person name="Reyes-Prieto M."/>
        </authorList>
    </citation>
    <scope>NUCLEOTIDE SEQUENCE [LARGE SCALE GENOMIC DNA]</scope>
    <source>
        <strain evidence="2">HF14-78462</strain>
    </source>
</reference>
<dbReference type="InterPro" id="IPR000073">
    <property type="entry name" value="AB_hydrolase_1"/>
</dbReference>
<evidence type="ECO:0000259" key="1">
    <source>
        <dbReference type="Pfam" id="PF00561"/>
    </source>
</evidence>
<evidence type="ECO:0000313" key="2">
    <source>
        <dbReference type="EMBL" id="CAA0092824.1"/>
    </source>
</evidence>
<feature type="domain" description="AB hydrolase-1" evidence="1">
    <location>
        <begin position="31"/>
        <end position="94"/>
    </location>
</feature>
<dbReference type="SUPFAM" id="SSF53474">
    <property type="entry name" value="alpha/beta-Hydrolases"/>
    <property type="match status" value="1"/>
</dbReference>
<accession>A0A5S9NQT6</accession>
<dbReference type="Pfam" id="PF00561">
    <property type="entry name" value="Abhydrolase_1"/>
    <property type="match status" value="1"/>
</dbReference>
<dbReference type="Gene3D" id="3.40.50.1820">
    <property type="entry name" value="alpha/beta hydrolase"/>
    <property type="match status" value="1"/>
</dbReference>